<dbReference type="EMBL" id="JABBWD010000028">
    <property type="protein sequence ID" value="KAG1776175.1"/>
    <property type="molecule type" value="Genomic_DNA"/>
</dbReference>
<dbReference type="InterPro" id="IPR058543">
    <property type="entry name" value="Beta-prop_RSE1/DDB1/CPSF1_2nd"/>
</dbReference>
<dbReference type="Gene3D" id="1.10.150.910">
    <property type="match status" value="1"/>
</dbReference>
<evidence type="ECO:0000256" key="2">
    <source>
        <dbReference type="ARBA" id="ARBA00023242"/>
    </source>
</evidence>
<dbReference type="PANTHER" id="PTHR10644">
    <property type="entry name" value="DNA REPAIR/RNA PROCESSING CPSF FAMILY"/>
    <property type="match status" value="1"/>
</dbReference>
<dbReference type="Pfam" id="PF23726">
    <property type="entry name" value="Beta-prop_RSE1_2nd"/>
    <property type="match status" value="1"/>
</dbReference>
<evidence type="ECO:0000313" key="8">
    <source>
        <dbReference type="Proteomes" id="UP000714275"/>
    </source>
</evidence>
<feature type="domain" description="RSE1/DDB1/CPSF1 C-terminal" evidence="4">
    <location>
        <begin position="896"/>
        <end position="1207"/>
    </location>
</feature>
<dbReference type="OrthoDB" id="433457at2759"/>
<evidence type="ECO:0000259" key="4">
    <source>
        <dbReference type="Pfam" id="PF03178"/>
    </source>
</evidence>
<keyword evidence="2" id="KW-0539">Nucleus</keyword>
<gene>
    <name evidence="7" type="ORF">EV702DRAFT_1110901</name>
</gene>
<feature type="domain" description="RSE1/DDB1/CPSF1 first beta-propeller" evidence="5">
    <location>
        <begin position="17"/>
        <end position="393"/>
    </location>
</feature>
<dbReference type="Proteomes" id="UP000714275">
    <property type="component" value="Unassembled WGS sequence"/>
</dbReference>
<evidence type="ECO:0000256" key="1">
    <source>
        <dbReference type="ARBA" id="ARBA00004123"/>
    </source>
</evidence>
<organism evidence="7 8">
    <name type="scientific">Suillus placidus</name>
    <dbReference type="NCBI Taxonomy" id="48579"/>
    <lineage>
        <taxon>Eukaryota</taxon>
        <taxon>Fungi</taxon>
        <taxon>Dikarya</taxon>
        <taxon>Basidiomycota</taxon>
        <taxon>Agaricomycotina</taxon>
        <taxon>Agaricomycetes</taxon>
        <taxon>Agaricomycetidae</taxon>
        <taxon>Boletales</taxon>
        <taxon>Suillineae</taxon>
        <taxon>Suillaceae</taxon>
        <taxon>Suillus</taxon>
    </lineage>
</organism>
<dbReference type="AlphaFoldDB" id="A0A9P7D0Z4"/>
<feature type="compositionally biased region" description="Basic and acidic residues" evidence="3">
    <location>
        <begin position="285"/>
        <end position="301"/>
    </location>
</feature>
<keyword evidence="8" id="KW-1185">Reference proteome</keyword>
<accession>A0A9P7D0Z4</accession>
<reference evidence="7" key="1">
    <citation type="journal article" date="2020" name="New Phytol.">
        <title>Comparative genomics reveals dynamic genome evolution in host specialist ectomycorrhizal fungi.</title>
        <authorList>
            <person name="Lofgren L.A."/>
            <person name="Nguyen N.H."/>
            <person name="Vilgalys R."/>
            <person name="Ruytinx J."/>
            <person name="Liao H.L."/>
            <person name="Branco S."/>
            <person name="Kuo A."/>
            <person name="LaButti K."/>
            <person name="Lipzen A."/>
            <person name="Andreopoulos W."/>
            <person name="Pangilinan J."/>
            <person name="Riley R."/>
            <person name="Hundley H."/>
            <person name="Na H."/>
            <person name="Barry K."/>
            <person name="Grigoriev I.V."/>
            <person name="Stajich J.E."/>
            <person name="Kennedy P.G."/>
        </authorList>
    </citation>
    <scope>NUCLEOTIDE SEQUENCE</scope>
    <source>
        <strain evidence="7">DOB743</strain>
    </source>
</reference>
<sequence>MKVVTTFHPASSVVDSLKFRLKDEQPSEFLVVAKQNKLDIYALLPEGLRHQQDLDIWGRVRVIRAVPVLSRSSISLLVLTDHPEPELIFLSFTVNGAGLTGITVTKYLSLSERSARPAEFCHTLLVDPSGSVAVVSAYTGKLKVVVLDHNGGYDRDFDASITELNLLDITFVSTSRDMYTLAMMHIDYQQRLQLLTRDLSVDDLQLSPLPSPLLPSLPVPGKLFSTAMDDDGTPTIIHIPSYKGDDDDFEGGILIIGGRKIMLYDFVDVETRVKRESKKKRADKKKTTGDTEANAKEKGAEWKKRKARAAVEWPWAEVTAWCHVDDKERKYFIGDRYGRLALLSINLSGGTTLTLMALGETSASTTLTYLANQVFYNGSHFGSSQLLQITTTPSSALDAPTLPVPSTIPTISPNALNSHVLGRNDDVSGYIVVGMGSYVAELESFNNLAPILDAVLIDTDGSGQNEIVTCSGGRSTGSIKVIRSGADFSEKATVQGLRNVTHIWPLKEMYCAPDYAHVVVSTLQETHVFRFDNASSISSIDGDKNTGFITDLPTIAVSNILRRTRNAEKKSDYADSRFVIQVVSKGLLLLEYDPGVRQYSRVSELWTLEKFADLGKEGLWKGREIVAASINASQVVLALNWGRVVLLTLDVDDKRFIKLRERNFVHNNRDAEISAVSCLPQDPAKPFALNIVVGFWTSKHVEILSPIPADGTMPTITTTPVLSSAPRSLLLYNFTSDDSKLSNVHLLIGLTDGSIASFMYRNDQLLDQKLVSIGSLPVTMRSCRIGTRQTVLACGSRTAILFWEKERLMYSPLILKDVTAAAELSTNAYPSSIVLANSDGLVVGNVNNFDKLHIRSIPLGLNNPLRVTHIPALRVFAVACRCITPARISDLEDIRGSIQVFDDISFNKLGHFNLEQGEEPTSLLSFTTNSGSYLCVAAVTLEDEDTEASKGRIFVLEMTSNALQVNMSVVTSYDVKGCPYALTSVNSMIAAAVNSMVVVFKMDTGSGNMIMAKIATWNHNYLVTSLASRGNIILLGDAISSISMLRLEDNRLHLIARDYGALWPTCVELISNSTLIGANSEYNLYTFSLQNSGTRQLLERDGNYFLGDLVNKFLPGTLSSQEVSLDAPMQPQQLFFTSAGLIGVIIDLADDLALDLTGLQRNLSNYIQNQEGPNHTKYRTPKNVRGRSDADASSFGFLDGDFLERFLQFVGNPRALKRIMDGQSEPEKLTISADKIQKVLESMQSMH</sequence>
<comment type="subcellular location">
    <subcellularLocation>
        <location evidence="1">Nucleus</location>
    </subcellularLocation>
</comment>
<proteinExistence type="predicted"/>
<dbReference type="Pfam" id="PF03178">
    <property type="entry name" value="CPSF_A"/>
    <property type="match status" value="1"/>
</dbReference>
<protein>
    <submittedName>
        <fullName evidence="7">CPSF A subunit region-domain-containing protein</fullName>
    </submittedName>
</protein>
<feature type="region of interest" description="Disordered" evidence="3">
    <location>
        <begin position="277"/>
        <end position="301"/>
    </location>
</feature>
<dbReference type="InterPro" id="IPR050358">
    <property type="entry name" value="RSE1/DDB1/CFT1"/>
</dbReference>
<evidence type="ECO:0000259" key="5">
    <source>
        <dbReference type="Pfam" id="PF10433"/>
    </source>
</evidence>
<dbReference type="InterPro" id="IPR015943">
    <property type="entry name" value="WD40/YVTN_repeat-like_dom_sf"/>
</dbReference>
<feature type="domain" description="RSE1/DDB1/CPSF1 second beta-propeller" evidence="6">
    <location>
        <begin position="493"/>
        <end position="844"/>
    </location>
</feature>
<dbReference type="Pfam" id="PF10433">
    <property type="entry name" value="Beta-prop_RSE1_1st"/>
    <property type="match status" value="1"/>
</dbReference>
<dbReference type="InterPro" id="IPR004871">
    <property type="entry name" value="RSE1/DDB1/CPSF1_C"/>
</dbReference>
<dbReference type="GO" id="GO:0005634">
    <property type="term" value="C:nucleus"/>
    <property type="evidence" value="ECO:0007669"/>
    <property type="project" value="UniProtKB-SubCell"/>
</dbReference>
<evidence type="ECO:0000256" key="3">
    <source>
        <dbReference type="SAM" id="MobiDB-lite"/>
    </source>
</evidence>
<name>A0A9P7D0Z4_9AGAM</name>
<dbReference type="GO" id="GO:0003676">
    <property type="term" value="F:nucleic acid binding"/>
    <property type="evidence" value="ECO:0007669"/>
    <property type="project" value="InterPro"/>
</dbReference>
<comment type="caution">
    <text evidence="7">The sequence shown here is derived from an EMBL/GenBank/DDBJ whole genome shotgun (WGS) entry which is preliminary data.</text>
</comment>
<dbReference type="InterPro" id="IPR018846">
    <property type="entry name" value="Beta-prop_RSE1/DDB1/CPSF1_1st"/>
</dbReference>
<evidence type="ECO:0000313" key="7">
    <source>
        <dbReference type="EMBL" id="KAG1776175.1"/>
    </source>
</evidence>
<dbReference type="Gene3D" id="2.130.10.10">
    <property type="entry name" value="YVTN repeat-like/Quinoprotein amine dehydrogenase"/>
    <property type="match status" value="3"/>
</dbReference>
<evidence type="ECO:0000259" key="6">
    <source>
        <dbReference type="Pfam" id="PF23726"/>
    </source>
</evidence>